<sequence length="268" mass="29120">MSRSFTPTYRVAAAIGRGVMRLVTRPTWLGLAKLPPSGGYLVVGNHVSNADGLTLMHMLLAQQIPVKILAKHELFKVPVLGWLLKRTGQVPVYRGSARATEALTSARAALEGGEVVALFPEGTLTRSPRMWPMTAKTGAARLALATNVPVIPVGQWGAHALHRRAGGMVRFWRRPRVAALVGEPVDLSAWHGRTDKEAYQEASVAIMAAITKLVEELRGQPAPEQVWDMRTDGDHLDTPPDLDRGWQPRPIVVAPRPLGDNPPSELSA</sequence>
<dbReference type="OrthoDB" id="9806008at2"/>
<dbReference type="Pfam" id="PF01553">
    <property type="entry name" value="Acyltransferase"/>
    <property type="match status" value="1"/>
</dbReference>
<comment type="caution">
    <text evidence="5">The sequence shown here is derived from an EMBL/GenBank/DDBJ whole genome shotgun (WGS) entry which is preliminary data.</text>
</comment>
<dbReference type="Proteomes" id="UP000185612">
    <property type="component" value="Unassembled WGS sequence"/>
</dbReference>
<feature type="region of interest" description="Disordered" evidence="3">
    <location>
        <begin position="227"/>
        <end position="268"/>
    </location>
</feature>
<dbReference type="InParanoid" id="A0A1Q5PXA8"/>
<keyword evidence="1" id="KW-0808">Transferase</keyword>
<dbReference type="GO" id="GO:0006654">
    <property type="term" value="P:phosphatidic acid biosynthetic process"/>
    <property type="evidence" value="ECO:0007669"/>
    <property type="project" value="TreeGrafter"/>
</dbReference>
<feature type="compositionally biased region" description="Basic and acidic residues" evidence="3">
    <location>
        <begin position="227"/>
        <end position="246"/>
    </location>
</feature>
<organism evidence="5 6">
    <name type="scientific">Buchananella hordeovulneris</name>
    <dbReference type="NCBI Taxonomy" id="52770"/>
    <lineage>
        <taxon>Bacteria</taxon>
        <taxon>Bacillati</taxon>
        <taxon>Actinomycetota</taxon>
        <taxon>Actinomycetes</taxon>
        <taxon>Actinomycetales</taxon>
        <taxon>Actinomycetaceae</taxon>
        <taxon>Buchananella</taxon>
    </lineage>
</organism>
<feature type="domain" description="Phospholipid/glycerol acyltransferase" evidence="4">
    <location>
        <begin position="40"/>
        <end position="158"/>
    </location>
</feature>
<accession>A0A1Q5PXA8</accession>
<dbReference type="SMART" id="SM00563">
    <property type="entry name" value="PlsC"/>
    <property type="match status" value="1"/>
</dbReference>
<dbReference type="PANTHER" id="PTHR10434">
    <property type="entry name" value="1-ACYL-SN-GLYCEROL-3-PHOSPHATE ACYLTRANSFERASE"/>
    <property type="match status" value="1"/>
</dbReference>
<evidence type="ECO:0000256" key="3">
    <source>
        <dbReference type="SAM" id="MobiDB-lite"/>
    </source>
</evidence>
<dbReference type="EMBL" id="MQVS01000003">
    <property type="protein sequence ID" value="OKL52055.1"/>
    <property type="molecule type" value="Genomic_DNA"/>
</dbReference>
<name>A0A1Q5PXA8_9ACTO</name>
<evidence type="ECO:0000313" key="6">
    <source>
        <dbReference type="Proteomes" id="UP000185612"/>
    </source>
</evidence>
<dbReference type="RefSeq" id="WP_073823487.1">
    <property type="nucleotide sequence ID" value="NZ_MQVS01000003.1"/>
</dbReference>
<reference evidence="6" key="1">
    <citation type="submission" date="2016-12" db="EMBL/GenBank/DDBJ databases">
        <authorList>
            <person name="Meng X."/>
        </authorList>
    </citation>
    <scope>NUCLEOTIDE SEQUENCE [LARGE SCALE GENOMIC DNA]</scope>
    <source>
        <strain evidence="6">DSM 20732</strain>
    </source>
</reference>
<protein>
    <recommendedName>
        <fullName evidence="4">Phospholipid/glycerol acyltransferase domain-containing protein</fullName>
    </recommendedName>
</protein>
<evidence type="ECO:0000256" key="2">
    <source>
        <dbReference type="ARBA" id="ARBA00023315"/>
    </source>
</evidence>
<dbReference type="GO" id="GO:0005886">
    <property type="term" value="C:plasma membrane"/>
    <property type="evidence" value="ECO:0007669"/>
    <property type="project" value="TreeGrafter"/>
</dbReference>
<dbReference type="PANTHER" id="PTHR10434:SF55">
    <property type="entry name" value="POSSIBLE ACYLTRANSFERASE"/>
    <property type="match status" value="1"/>
</dbReference>
<keyword evidence="6" id="KW-1185">Reference proteome</keyword>
<evidence type="ECO:0000259" key="4">
    <source>
        <dbReference type="SMART" id="SM00563"/>
    </source>
</evidence>
<dbReference type="GO" id="GO:0003841">
    <property type="term" value="F:1-acylglycerol-3-phosphate O-acyltransferase activity"/>
    <property type="evidence" value="ECO:0007669"/>
    <property type="project" value="TreeGrafter"/>
</dbReference>
<dbReference type="CDD" id="cd07989">
    <property type="entry name" value="LPLAT_AGPAT-like"/>
    <property type="match status" value="1"/>
</dbReference>
<evidence type="ECO:0000256" key="1">
    <source>
        <dbReference type="ARBA" id="ARBA00022679"/>
    </source>
</evidence>
<dbReference type="InterPro" id="IPR002123">
    <property type="entry name" value="Plipid/glycerol_acylTrfase"/>
</dbReference>
<dbReference type="STRING" id="52770.BSZ40_03830"/>
<evidence type="ECO:0000313" key="5">
    <source>
        <dbReference type="EMBL" id="OKL52055.1"/>
    </source>
</evidence>
<gene>
    <name evidence="5" type="ORF">BSZ40_03830</name>
</gene>
<dbReference type="FunCoup" id="A0A1Q5PXA8">
    <property type="interactions" value="83"/>
</dbReference>
<dbReference type="SUPFAM" id="SSF69593">
    <property type="entry name" value="Glycerol-3-phosphate (1)-acyltransferase"/>
    <property type="match status" value="1"/>
</dbReference>
<proteinExistence type="predicted"/>
<dbReference type="AlphaFoldDB" id="A0A1Q5PXA8"/>
<keyword evidence="2" id="KW-0012">Acyltransferase</keyword>